<comment type="caution">
    <text evidence="1">The sequence shown here is derived from an EMBL/GenBank/DDBJ whole genome shotgun (WGS) entry which is preliminary data.</text>
</comment>
<name>A0A4R2PYV4_9RHOB</name>
<organism evidence="1 2">
    <name type="scientific">Rhodovulum marinum</name>
    <dbReference type="NCBI Taxonomy" id="320662"/>
    <lineage>
        <taxon>Bacteria</taxon>
        <taxon>Pseudomonadati</taxon>
        <taxon>Pseudomonadota</taxon>
        <taxon>Alphaproteobacteria</taxon>
        <taxon>Rhodobacterales</taxon>
        <taxon>Paracoccaceae</taxon>
        <taxon>Rhodovulum</taxon>
    </lineage>
</organism>
<protein>
    <submittedName>
        <fullName evidence="1">Uncharacterized protein</fullName>
    </submittedName>
</protein>
<keyword evidence="2" id="KW-1185">Reference proteome</keyword>
<dbReference type="AlphaFoldDB" id="A0A4R2PYV4"/>
<accession>A0A4R2PYV4</accession>
<sequence length="175" mass="19223">MSIHIGMLELQGVFPSLPSPPSEAEVVDAIERSSTDYKTFQALRLSARLGFSDQYPALKAWERDLISGLVNEPPLPKGPSNARDAQRNMLIVSQIRQLDVAGFKPMRNEATSARTSGCDIVADVMTDLGNPMTYSAVEAVWKNRDKAPQPKFLADLLVEGVLRKLPDQGEPTSEK</sequence>
<dbReference type="Proteomes" id="UP000294835">
    <property type="component" value="Unassembled WGS sequence"/>
</dbReference>
<dbReference type="EMBL" id="SLXP01000005">
    <property type="protein sequence ID" value="TCP41350.1"/>
    <property type="molecule type" value="Genomic_DNA"/>
</dbReference>
<evidence type="ECO:0000313" key="1">
    <source>
        <dbReference type="EMBL" id="TCP41350.1"/>
    </source>
</evidence>
<reference evidence="1 2" key="1">
    <citation type="submission" date="2019-03" db="EMBL/GenBank/DDBJ databases">
        <title>Genomic Encyclopedia of Type Strains, Phase IV (KMG-IV): sequencing the most valuable type-strain genomes for metagenomic binning, comparative biology and taxonomic classification.</title>
        <authorList>
            <person name="Goeker M."/>
        </authorList>
    </citation>
    <scope>NUCLEOTIDE SEQUENCE [LARGE SCALE GENOMIC DNA]</scope>
    <source>
        <strain evidence="1 2">DSM 18063</strain>
    </source>
</reference>
<proteinExistence type="predicted"/>
<evidence type="ECO:0000313" key="2">
    <source>
        <dbReference type="Proteomes" id="UP000294835"/>
    </source>
</evidence>
<gene>
    <name evidence="1" type="ORF">EV662_10596</name>
</gene>